<keyword evidence="1" id="KW-0175">Coiled coil</keyword>
<comment type="caution">
    <text evidence="2">The sequence shown here is derived from an EMBL/GenBank/DDBJ whole genome shotgun (WGS) entry which is preliminary data.</text>
</comment>
<sequence>MDSFAERIQDEKWYYFVGRGASSQAFPRRAWEREKGGTSGILFGEGSRFHEPKRFRVPASENQSCGEAKGNKVPGIDIDILKPSELPPAPPLFSISRHGIIRVNEANCRQAGIEPGKAENTIRELNLNCERLIDARMEVLEKLKNTYENEMKRLGETASDEEIRDLQMSLAEQFLFEKQEYLGEFFTTIRSYFGVAAEKVLAKFR</sequence>
<evidence type="ECO:0000313" key="3">
    <source>
        <dbReference type="Proteomes" id="UP000030428"/>
    </source>
</evidence>
<evidence type="ECO:0000256" key="1">
    <source>
        <dbReference type="SAM" id="Coils"/>
    </source>
</evidence>
<keyword evidence="3" id="KW-1185">Reference proteome</keyword>
<protein>
    <submittedName>
        <fullName evidence="2">Uncharacterized protein</fullName>
    </submittedName>
</protein>
<name>A0A0A6P2R7_9GAMM</name>
<feature type="coiled-coil region" evidence="1">
    <location>
        <begin position="122"/>
        <end position="164"/>
    </location>
</feature>
<gene>
    <name evidence="2" type="ORF">PN36_15120</name>
</gene>
<evidence type="ECO:0000313" key="2">
    <source>
        <dbReference type="EMBL" id="KHD05058.1"/>
    </source>
</evidence>
<organism evidence="2 3">
    <name type="scientific">Candidatus Thiomargarita nelsonii</name>
    <dbReference type="NCBI Taxonomy" id="1003181"/>
    <lineage>
        <taxon>Bacteria</taxon>
        <taxon>Pseudomonadati</taxon>
        <taxon>Pseudomonadota</taxon>
        <taxon>Gammaproteobacteria</taxon>
        <taxon>Thiotrichales</taxon>
        <taxon>Thiotrichaceae</taxon>
        <taxon>Thiomargarita</taxon>
    </lineage>
</organism>
<proteinExistence type="predicted"/>
<reference evidence="2 3" key="1">
    <citation type="journal article" date="2016" name="Front. Microbiol.">
        <title>Single-Cell (Meta-)Genomics of a Dimorphic Candidatus Thiomargarita nelsonii Reveals Genomic Plasticity.</title>
        <authorList>
            <person name="Flood B.E."/>
            <person name="Fliss P."/>
            <person name="Jones D.S."/>
            <person name="Dick G.J."/>
            <person name="Jain S."/>
            <person name="Kaster A.K."/>
            <person name="Winkel M."/>
            <person name="Mussmann M."/>
            <person name="Bailey J."/>
        </authorList>
    </citation>
    <scope>NUCLEOTIDE SEQUENCE [LARGE SCALE GENOMIC DNA]</scope>
    <source>
        <strain evidence="2">Hydrate Ridge</strain>
    </source>
</reference>
<accession>A0A0A6P2R7</accession>
<dbReference type="EMBL" id="JSZA02000054">
    <property type="protein sequence ID" value="KHD05058.1"/>
    <property type="molecule type" value="Genomic_DNA"/>
</dbReference>
<dbReference type="Proteomes" id="UP000030428">
    <property type="component" value="Unassembled WGS sequence"/>
</dbReference>
<dbReference type="AlphaFoldDB" id="A0A0A6P2R7"/>